<feature type="domain" description="SLH" evidence="3">
    <location>
        <begin position="100"/>
        <end position="154"/>
    </location>
</feature>
<dbReference type="Proteomes" id="UP000001968">
    <property type="component" value="Chromosome"/>
</dbReference>
<feature type="signal peptide" evidence="2">
    <location>
        <begin position="1"/>
        <end position="27"/>
    </location>
</feature>
<dbReference type="InterPro" id="IPR051465">
    <property type="entry name" value="Cell_Envelope_Struct_Comp"/>
</dbReference>
<feature type="domain" description="SLH" evidence="3">
    <location>
        <begin position="36"/>
        <end position="99"/>
    </location>
</feature>
<feature type="domain" description="SLH" evidence="3">
    <location>
        <begin position="155"/>
        <end position="218"/>
    </location>
</feature>
<reference evidence="5" key="1">
    <citation type="journal article" date="2010" name="Environ. Microbiol.">
        <title>The genome of Syntrophomonas wolfei: new insights into syntrophic metabolism and biohydrogen production.</title>
        <authorList>
            <person name="Sieber J.R."/>
            <person name="Sims D.R."/>
            <person name="Han C."/>
            <person name="Kim E."/>
            <person name="Lykidis A."/>
            <person name="Lapidus A.L."/>
            <person name="McDonnald E."/>
            <person name="Rohlin L."/>
            <person name="Culley D.E."/>
            <person name="Gunsalus R."/>
            <person name="McInerney M.J."/>
        </authorList>
    </citation>
    <scope>NUCLEOTIDE SEQUENCE [LARGE SCALE GENOMIC DNA]</scope>
    <source>
        <strain evidence="5">DSM 2245B / Goettingen</strain>
    </source>
</reference>
<dbReference type="HOGENOM" id="CLU_1123670_0_0_9"/>
<gene>
    <name evidence="4" type="ordered locus">Swol_1798</name>
</gene>
<evidence type="ECO:0000313" key="5">
    <source>
        <dbReference type="Proteomes" id="UP000001968"/>
    </source>
</evidence>
<keyword evidence="2" id="KW-0732">Signal</keyword>
<dbReference type="Pfam" id="PF00395">
    <property type="entry name" value="SLH"/>
    <property type="match status" value="3"/>
</dbReference>
<accession>Q0AW08</accession>
<dbReference type="KEGG" id="swo:Swol_1798"/>
<sequence>MKTGRRIILLITLMLALMLFGGSSLLAAEASNEAQLNSNIPSDLSDHWAKDSIMQLINAGVIKGYPDGTCQPDKAISRAEFAVMLVKALKLEPKAGNTFSDTASHWAKDSIATVAAHGLVSGHNKNLFGPDEFTTREQAASVYSRLAKLESSTFDLNCTDKKSISAWAKPDVAAAVKIGFFNLYPDGSFKPQGYTTRAEAFYALYKYLSPEEPQTVKH</sequence>
<dbReference type="eggNOG" id="COG2041">
    <property type="taxonomic scope" value="Bacteria"/>
</dbReference>
<keyword evidence="1" id="KW-0677">Repeat</keyword>
<dbReference type="PROSITE" id="PS51272">
    <property type="entry name" value="SLH"/>
    <property type="match status" value="3"/>
</dbReference>
<dbReference type="PANTHER" id="PTHR43308:SF5">
    <property type="entry name" value="S-LAYER PROTEIN _ PEPTIDOGLYCAN ENDO-BETA-N-ACETYLGLUCOSAMINIDASE"/>
    <property type="match status" value="1"/>
</dbReference>
<proteinExistence type="predicted"/>
<keyword evidence="5" id="KW-1185">Reference proteome</keyword>
<feature type="chain" id="PRO_5004168496" description="SLH domain-containing protein" evidence="2">
    <location>
        <begin position="28"/>
        <end position="218"/>
    </location>
</feature>
<dbReference type="PANTHER" id="PTHR43308">
    <property type="entry name" value="OUTER MEMBRANE PROTEIN ALPHA-RELATED"/>
    <property type="match status" value="1"/>
</dbReference>
<organism evidence="4 5">
    <name type="scientific">Syntrophomonas wolfei subsp. wolfei (strain DSM 2245B / Goettingen)</name>
    <dbReference type="NCBI Taxonomy" id="335541"/>
    <lineage>
        <taxon>Bacteria</taxon>
        <taxon>Bacillati</taxon>
        <taxon>Bacillota</taxon>
        <taxon>Clostridia</taxon>
        <taxon>Eubacteriales</taxon>
        <taxon>Syntrophomonadaceae</taxon>
        <taxon>Syntrophomonas</taxon>
    </lineage>
</organism>
<dbReference type="EMBL" id="CP000448">
    <property type="protein sequence ID" value="ABI69096.1"/>
    <property type="molecule type" value="Genomic_DNA"/>
</dbReference>
<protein>
    <recommendedName>
        <fullName evidence="3">SLH domain-containing protein</fullName>
    </recommendedName>
</protein>
<dbReference type="RefSeq" id="WP_011641191.1">
    <property type="nucleotide sequence ID" value="NC_008346.1"/>
</dbReference>
<dbReference type="OrthoDB" id="174569at2"/>
<evidence type="ECO:0000256" key="1">
    <source>
        <dbReference type="ARBA" id="ARBA00022737"/>
    </source>
</evidence>
<dbReference type="InterPro" id="IPR001119">
    <property type="entry name" value="SLH_dom"/>
</dbReference>
<dbReference type="STRING" id="335541.Swol_1798"/>
<dbReference type="AlphaFoldDB" id="Q0AW08"/>
<evidence type="ECO:0000256" key="2">
    <source>
        <dbReference type="SAM" id="SignalP"/>
    </source>
</evidence>
<evidence type="ECO:0000313" key="4">
    <source>
        <dbReference type="EMBL" id="ABI69096.1"/>
    </source>
</evidence>
<name>Q0AW08_SYNWW</name>
<evidence type="ECO:0000259" key="3">
    <source>
        <dbReference type="PROSITE" id="PS51272"/>
    </source>
</evidence>